<evidence type="ECO:0000313" key="2">
    <source>
        <dbReference type="EMBL" id="ROH88498.1"/>
    </source>
</evidence>
<dbReference type="InterPro" id="IPR019613">
    <property type="entry name" value="DUF4198"/>
</dbReference>
<comment type="caution">
    <text evidence="2">The sequence shown here is derived from an EMBL/GenBank/DDBJ whole genome shotgun (WGS) entry which is preliminary data.</text>
</comment>
<dbReference type="AlphaFoldDB" id="A0A3N0V812"/>
<feature type="signal peptide" evidence="1">
    <location>
        <begin position="1"/>
        <end position="21"/>
    </location>
</feature>
<dbReference type="EMBL" id="RJVP01000001">
    <property type="protein sequence ID" value="ROH88498.1"/>
    <property type="molecule type" value="Genomic_DNA"/>
</dbReference>
<gene>
    <name evidence="2" type="ORF">ED236_03355</name>
</gene>
<keyword evidence="3" id="KW-1185">Reference proteome</keyword>
<dbReference type="Pfam" id="PF10670">
    <property type="entry name" value="DUF4198"/>
    <property type="match status" value="1"/>
</dbReference>
<protein>
    <submittedName>
        <fullName evidence="2">DUF4198 domain-containing protein</fullName>
    </submittedName>
</protein>
<accession>A0A3N0V812</accession>
<sequence length="265" mass="29307">MKPWLMLSPLLIALLSTSAHAHGIWLLPSSTVLSAPQFVTFDAAVSNDIFHFNHRPLPVDQLKIVAPDRSLLAPENVAKGELRTTFDANLKQTGTYKLQIVRSGLRARWKEGSEAKRFMGDAEKLRQQLPANATDVEVNESASRIETYVTVGTPSEPPLDQKGLEMRSETHPNDLVAGEQITLQFLVDGKPAAGVQIEVVRGESRYRNDPEPLKLTSGADGRVRLALERAGMYWLDADITDNKVSDKLAKERSLAYTVTLEVLPK</sequence>
<dbReference type="Proteomes" id="UP000275137">
    <property type="component" value="Unassembled WGS sequence"/>
</dbReference>
<evidence type="ECO:0000313" key="3">
    <source>
        <dbReference type="Proteomes" id="UP000275137"/>
    </source>
</evidence>
<evidence type="ECO:0000256" key="1">
    <source>
        <dbReference type="SAM" id="SignalP"/>
    </source>
</evidence>
<feature type="chain" id="PRO_5018276978" evidence="1">
    <location>
        <begin position="22"/>
        <end position="265"/>
    </location>
</feature>
<dbReference type="RefSeq" id="WP_123236489.1">
    <property type="nucleotide sequence ID" value="NZ_RJVP01000001.1"/>
</dbReference>
<name>A0A3N0V812_9PROT</name>
<organism evidence="2 3">
    <name type="scientific">Pseudomethylobacillus aquaticus</name>
    <dbReference type="NCBI Taxonomy" id="2676064"/>
    <lineage>
        <taxon>Bacteria</taxon>
        <taxon>Pseudomonadati</taxon>
        <taxon>Pseudomonadota</taxon>
        <taxon>Betaproteobacteria</taxon>
        <taxon>Nitrosomonadales</taxon>
        <taxon>Methylophilaceae</taxon>
        <taxon>Pseudomethylobacillus</taxon>
    </lineage>
</organism>
<proteinExistence type="predicted"/>
<reference evidence="2 3" key="1">
    <citation type="submission" date="2018-10" db="EMBL/GenBank/DDBJ databases">
        <authorList>
            <person name="Chen W.-M."/>
        </authorList>
    </citation>
    <scope>NUCLEOTIDE SEQUENCE [LARGE SCALE GENOMIC DNA]</scope>
    <source>
        <strain evidence="2 3">H-5</strain>
    </source>
</reference>
<keyword evidence="1" id="KW-0732">Signal</keyword>